<reference evidence="1" key="1">
    <citation type="submission" date="2020-03" db="EMBL/GenBank/DDBJ databases">
        <title>A high-quality chromosome-level genome assembly of a woody plant with both climbing and erect habits, Rhamnella rubrinervis.</title>
        <authorList>
            <person name="Lu Z."/>
            <person name="Yang Y."/>
            <person name="Zhu X."/>
            <person name="Sun Y."/>
        </authorList>
    </citation>
    <scope>NUCLEOTIDE SEQUENCE</scope>
    <source>
        <strain evidence="1">BYM</strain>
        <tissue evidence="1">Leaf</tissue>
    </source>
</reference>
<evidence type="ECO:0000313" key="2">
    <source>
        <dbReference type="Proteomes" id="UP000796880"/>
    </source>
</evidence>
<comment type="caution">
    <text evidence="1">The sequence shown here is derived from an EMBL/GenBank/DDBJ whole genome shotgun (WGS) entry which is preliminary data.</text>
</comment>
<dbReference type="Proteomes" id="UP000796880">
    <property type="component" value="Unassembled WGS sequence"/>
</dbReference>
<proteinExistence type="predicted"/>
<organism evidence="1 2">
    <name type="scientific">Rhamnella rubrinervis</name>
    <dbReference type="NCBI Taxonomy" id="2594499"/>
    <lineage>
        <taxon>Eukaryota</taxon>
        <taxon>Viridiplantae</taxon>
        <taxon>Streptophyta</taxon>
        <taxon>Embryophyta</taxon>
        <taxon>Tracheophyta</taxon>
        <taxon>Spermatophyta</taxon>
        <taxon>Magnoliopsida</taxon>
        <taxon>eudicotyledons</taxon>
        <taxon>Gunneridae</taxon>
        <taxon>Pentapetalae</taxon>
        <taxon>rosids</taxon>
        <taxon>fabids</taxon>
        <taxon>Rosales</taxon>
        <taxon>Rhamnaceae</taxon>
        <taxon>rhamnoid group</taxon>
        <taxon>Rhamneae</taxon>
        <taxon>Rhamnella</taxon>
    </lineage>
</organism>
<sequence length="287" mass="31661">MAPAVLVSSILSTVKRPDFSLSHARDDFQNVSSSILYRNPLPWTPSYRTTYGEEAGFKAESALPNNEACVFATFRLWDFFTGALPPNYAFILTCRSVTIDKRARLRFYTLGKRSKGTKNFSQKTTWRMSRSGHYLSMSIEADHRVVRQAKRGSDLKGRKPDFTALEMRLLPPCLFDLEPASGIGGAMSAASGDKPLRELCSLAFHAIGLSGSDGVRHLMAYMEPSRFGSWVCCVPDSCPKTFDSVTSQGLVWRLGPLGGASERASLARKSDYSTALVGRTYIGECIL</sequence>
<dbReference type="EMBL" id="VOIH02000003">
    <property type="protein sequence ID" value="KAF3451254.1"/>
    <property type="molecule type" value="Genomic_DNA"/>
</dbReference>
<protein>
    <submittedName>
        <fullName evidence="1">Uncharacterized protein</fullName>
    </submittedName>
</protein>
<evidence type="ECO:0000313" key="1">
    <source>
        <dbReference type="EMBL" id="KAF3451254.1"/>
    </source>
</evidence>
<gene>
    <name evidence="1" type="ORF">FNV43_RR07349</name>
</gene>
<name>A0A8K0HFK6_9ROSA</name>
<accession>A0A8K0HFK6</accession>
<keyword evidence="2" id="KW-1185">Reference proteome</keyword>
<dbReference type="AlphaFoldDB" id="A0A8K0HFK6"/>